<dbReference type="EMBL" id="FOQK01000009">
    <property type="protein sequence ID" value="SFH95154.1"/>
    <property type="molecule type" value="Genomic_DNA"/>
</dbReference>
<dbReference type="RefSeq" id="WP_075443059.1">
    <property type="nucleotide sequence ID" value="NZ_FOQK01000009.1"/>
</dbReference>
<dbReference type="AlphaFoldDB" id="A0A1I3E869"/>
<evidence type="ECO:0000313" key="2">
    <source>
        <dbReference type="Proteomes" id="UP000183639"/>
    </source>
</evidence>
<evidence type="ECO:0000313" key="1">
    <source>
        <dbReference type="EMBL" id="SFH95154.1"/>
    </source>
</evidence>
<dbReference type="Proteomes" id="UP000183639">
    <property type="component" value="Unassembled WGS sequence"/>
</dbReference>
<name>A0A1I3E869_SELRU</name>
<proteinExistence type="predicted"/>
<accession>A0A1I3E869</accession>
<evidence type="ECO:0008006" key="3">
    <source>
        <dbReference type="Google" id="ProtNLM"/>
    </source>
</evidence>
<sequence>MGKVEMISYDLANGINYDQIELEKPSWEQILEIISKLDGKETTEVSLYALEESICLCIGGGNNNLYNVYYSEEYGEKNYTLKKRGGVLFEKHKLITGGQMGEFEDNICVGKDMVRIVVEYFYIYGCMYKGYVWNIE</sequence>
<dbReference type="OrthoDB" id="1665768at2"/>
<organism evidence="1 2">
    <name type="scientific">Selenomonas ruminantium</name>
    <dbReference type="NCBI Taxonomy" id="971"/>
    <lineage>
        <taxon>Bacteria</taxon>
        <taxon>Bacillati</taxon>
        <taxon>Bacillota</taxon>
        <taxon>Negativicutes</taxon>
        <taxon>Selenomonadales</taxon>
        <taxon>Selenomonadaceae</taxon>
        <taxon>Selenomonas</taxon>
    </lineage>
</organism>
<protein>
    <recommendedName>
        <fullName evidence="3">Immunity protein Imm1</fullName>
    </recommendedName>
</protein>
<reference evidence="1 2" key="1">
    <citation type="submission" date="2016-10" db="EMBL/GenBank/DDBJ databases">
        <authorList>
            <person name="de Groot N.N."/>
        </authorList>
    </citation>
    <scope>NUCLEOTIDE SEQUENCE [LARGE SCALE GENOMIC DNA]</scope>
    <source>
        <strain evidence="1 2">Z108</strain>
    </source>
</reference>
<gene>
    <name evidence="1" type="ORF">SAMN04487861_10954</name>
</gene>